<dbReference type="Proteomes" id="UP000471521">
    <property type="component" value="Unassembled WGS sequence"/>
</dbReference>
<organism evidence="1 2">
    <name type="scientific">Halobacterium bonnevillei</name>
    <dbReference type="NCBI Taxonomy" id="2692200"/>
    <lineage>
        <taxon>Archaea</taxon>
        <taxon>Methanobacteriati</taxon>
        <taxon>Methanobacteriota</taxon>
        <taxon>Stenosarchaea group</taxon>
        <taxon>Halobacteria</taxon>
        <taxon>Halobacteriales</taxon>
        <taxon>Halobacteriaceae</taxon>
        <taxon>Halobacterium</taxon>
    </lineage>
</organism>
<accession>A0A6B0SKF8</accession>
<reference evidence="1 2" key="1">
    <citation type="submission" date="2019-12" db="EMBL/GenBank/DDBJ databases">
        <title>Isolation and characterization of three novel carbon monoxide-oxidizing members of Halobacteria from salione crusts and soils.</title>
        <authorList>
            <person name="Myers M.R."/>
            <person name="King G.M."/>
        </authorList>
    </citation>
    <scope>NUCLEOTIDE SEQUENCE [LARGE SCALE GENOMIC DNA]</scope>
    <source>
        <strain evidence="1 2">PCN9</strain>
    </source>
</reference>
<dbReference type="EMBL" id="WUUU01000238">
    <property type="protein sequence ID" value="MXR22294.1"/>
    <property type="molecule type" value="Genomic_DNA"/>
</dbReference>
<dbReference type="OrthoDB" id="320547at2157"/>
<evidence type="ECO:0008006" key="3">
    <source>
        <dbReference type="Google" id="ProtNLM"/>
    </source>
</evidence>
<sequence length="133" mass="15108">MARETYADTADYTIETDDELDAVLHTWTDFTTGEAFRDGSNVLLEAIRETGHSNLLVDTSNIQAHDDEDKAWLQQEWVPKALDAGMEASAMVYSDSVISKMEMESFNEEIEDSPYETFLTDDREEGEAWLAEQ</sequence>
<dbReference type="RefSeq" id="WP_159527656.1">
    <property type="nucleotide sequence ID" value="NZ_WUUU01000238.1"/>
</dbReference>
<proteinExistence type="predicted"/>
<evidence type="ECO:0000313" key="2">
    <source>
        <dbReference type="Proteomes" id="UP000471521"/>
    </source>
</evidence>
<evidence type="ECO:0000313" key="1">
    <source>
        <dbReference type="EMBL" id="MXR22294.1"/>
    </source>
</evidence>
<comment type="caution">
    <text evidence="1">The sequence shown here is derived from an EMBL/GenBank/DDBJ whole genome shotgun (WGS) entry which is preliminary data.</text>
</comment>
<dbReference type="AlphaFoldDB" id="A0A6B0SKF8"/>
<keyword evidence="2" id="KW-1185">Reference proteome</keyword>
<name>A0A6B0SKF8_9EURY</name>
<gene>
    <name evidence="1" type="ORF">GRX66_17485</name>
</gene>
<protein>
    <recommendedName>
        <fullName evidence="3">STAS/SEC14 domain-containing protein</fullName>
    </recommendedName>
</protein>